<dbReference type="Gene3D" id="6.10.340.10">
    <property type="match status" value="1"/>
</dbReference>
<dbReference type="EMBL" id="AP017312">
    <property type="protein sequence ID" value="BAU25972.1"/>
    <property type="molecule type" value="Genomic_DNA"/>
</dbReference>
<dbReference type="CDD" id="cd06225">
    <property type="entry name" value="HAMP"/>
    <property type="match status" value="1"/>
</dbReference>
<evidence type="ECO:0000256" key="11">
    <source>
        <dbReference type="ARBA" id="ARBA00022840"/>
    </source>
</evidence>
<evidence type="ECO:0000256" key="13">
    <source>
        <dbReference type="ARBA" id="ARBA00023012"/>
    </source>
</evidence>
<keyword evidence="13" id="KW-0902">Two-component regulatory system</keyword>
<dbReference type="InterPro" id="IPR003661">
    <property type="entry name" value="HisK_dim/P_dom"/>
</dbReference>
<dbReference type="GO" id="GO:0000155">
    <property type="term" value="F:phosphorelay sensor kinase activity"/>
    <property type="evidence" value="ECO:0007669"/>
    <property type="project" value="InterPro"/>
</dbReference>
<dbReference type="CDD" id="cd00075">
    <property type="entry name" value="HATPase"/>
    <property type="match status" value="1"/>
</dbReference>
<evidence type="ECO:0000256" key="1">
    <source>
        <dbReference type="ARBA" id="ARBA00000085"/>
    </source>
</evidence>
<dbReference type="InterPro" id="IPR003594">
    <property type="entry name" value="HATPase_dom"/>
</dbReference>
<dbReference type="KEGG" id="asoc:CB4_00032"/>
<evidence type="ECO:0000256" key="5">
    <source>
        <dbReference type="ARBA" id="ARBA00022475"/>
    </source>
</evidence>
<protein>
    <recommendedName>
        <fullName evidence="4">Signal transduction histidine-protein kinase ArlS</fullName>
        <ecNumber evidence="3">2.7.13.3</ecNumber>
    </recommendedName>
</protein>
<keyword evidence="10 15" id="KW-0418">Kinase</keyword>
<name>A0A0U4NA46_9BACL</name>
<evidence type="ECO:0000256" key="12">
    <source>
        <dbReference type="ARBA" id="ARBA00022989"/>
    </source>
</evidence>
<dbReference type="PANTHER" id="PTHR45528">
    <property type="entry name" value="SENSOR HISTIDINE KINASE CPXA"/>
    <property type="match status" value="1"/>
</dbReference>
<dbReference type="FunFam" id="3.30.565.10:FF:000006">
    <property type="entry name" value="Sensor histidine kinase WalK"/>
    <property type="match status" value="1"/>
</dbReference>
<keyword evidence="9" id="KW-0547">Nucleotide-binding</keyword>
<dbReference type="Pfam" id="PF00512">
    <property type="entry name" value="HisKA"/>
    <property type="match status" value="1"/>
</dbReference>
<gene>
    <name evidence="15" type="primary">arlS_1</name>
    <name evidence="15" type="ORF">CB4_00032</name>
</gene>
<keyword evidence="5" id="KW-1003">Cell membrane</keyword>
<dbReference type="SMART" id="SM00304">
    <property type="entry name" value="HAMP"/>
    <property type="match status" value="1"/>
</dbReference>
<dbReference type="Pfam" id="PF00672">
    <property type="entry name" value="HAMP"/>
    <property type="match status" value="1"/>
</dbReference>
<dbReference type="PROSITE" id="PS50885">
    <property type="entry name" value="HAMP"/>
    <property type="match status" value="1"/>
</dbReference>
<dbReference type="SMART" id="SM00387">
    <property type="entry name" value="HATPase_c"/>
    <property type="match status" value="1"/>
</dbReference>
<dbReference type="InterPro" id="IPR005467">
    <property type="entry name" value="His_kinase_dom"/>
</dbReference>
<evidence type="ECO:0000313" key="16">
    <source>
        <dbReference type="Proteomes" id="UP000217696"/>
    </source>
</evidence>
<accession>A0A0U4NA46</accession>
<dbReference type="InterPro" id="IPR004358">
    <property type="entry name" value="Sig_transdc_His_kin-like_C"/>
</dbReference>
<dbReference type="Pfam" id="PF02518">
    <property type="entry name" value="HATPase_c"/>
    <property type="match status" value="1"/>
</dbReference>
<evidence type="ECO:0000256" key="14">
    <source>
        <dbReference type="ARBA" id="ARBA00023136"/>
    </source>
</evidence>
<dbReference type="CDD" id="cd00082">
    <property type="entry name" value="HisKA"/>
    <property type="match status" value="1"/>
</dbReference>
<evidence type="ECO:0000256" key="6">
    <source>
        <dbReference type="ARBA" id="ARBA00022553"/>
    </source>
</evidence>
<dbReference type="AlphaFoldDB" id="A0A0U4NA46"/>
<dbReference type="InterPro" id="IPR050398">
    <property type="entry name" value="HssS/ArlS-like"/>
</dbReference>
<evidence type="ECO:0000256" key="9">
    <source>
        <dbReference type="ARBA" id="ARBA00022741"/>
    </source>
</evidence>
<sequence length="475" mass="55124">MKNLSLPIKYKLTIWSSMLLFALFLSYNLLQYVVISNWTLAQDTRTTTREMNQVKTYLFQKSNSSVLTKQMIYESKKTLEENNKPFQAIRIIDGNGKVLLLVSNISVDQIKPKKVKVAELYNFQSNERHFQIIRSPIKIDNAMGTIEVIRDIEFFKGLFQQVLNVMIIAGIISIILSWVGGMIISKQLLKPVKNILDAMKKIKKHGLHERVALYGQKDEISEIGRMFNEIMDQLEESFLQQKQFVEDASHELRTPISIIQGHLQLINRWGKYEPQVLNKSLNASLKELDKLSHLVSELLELSKAELEERNDQTEWINPIPIIENLIKNFRIVHNEFEFVVEVTENKEYLIQMQTKHLEQILTVLLDNAVKYSKENKWIKCSVRVTENQFLIEILDKGIGIPKEELPFVMNRFYRVNKARTRKEGGYGLGLSIAQRLIKKYNASILIASEINKGTSVTLQFPYKSSGYMRLDHDDN</sequence>
<dbReference type="InterPro" id="IPR041610">
    <property type="entry name" value="ArlS_N"/>
</dbReference>
<proteinExistence type="predicted"/>
<dbReference type="InterPro" id="IPR003660">
    <property type="entry name" value="HAMP_dom"/>
</dbReference>
<evidence type="ECO:0000256" key="2">
    <source>
        <dbReference type="ARBA" id="ARBA00004651"/>
    </source>
</evidence>
<keyword evidence="16" id="KW-1185">Reference proteome</keyword>
<evidence type="ECO:0000256" key="4">
    <source>
        <dbReference type="ARBA" id="ARBA00015735"/>
    </source>
</evidence>
<organism evidence="15 16">
    <name type="scientific">Aneurinibacillus soli</name>
    <dbReference type="NCBI Taxonomy" id="1500254"/>
    <lineage>
        <taxon>Bacteria</taxon>
        <taxon>Bacillati</taxon>
        <taxon>Bacillota</taxon>
        <taxon>Bacilli</taxon>
        <taxon>Bacillales</taxon>
        <taxon>Paenibacillaceae</taxon>
        <taxon>Aneurinibacillus group</taxon>
        <taxon>Aneurinibacillus</taxon>
    </lineage>
</organism>
<dbReference type="EC" id="2.7.13.3" evidence="3"/>
<keyword evidence="12" id="KW-1133">Transmembrane helix</keyword>
<dbReference type="PROSITE" id="PS50109">
    <property type="entry name" value="HIS_KIN"/>
    <property type="match status" value="1"/>
</dbReference>
<dbReference type="PRINTS" id="PR00344">
    <property type="entry name" value="BCTRLSENSOR"/>
</dbReference>
<dbReference type="SMART" id="SM00388">
    <property type="entry name" value="HisKA"/>
    <property type="match status" value="1"/>
</dbReference>
<keyword evidence="6" id="KW-0597">Phosphoprotein</keyword>
<keyword evidence="11" id="KW-0067">ATP-binding</keyword>
<evidence type="ECO:0000256" key="10">
    <source>
        <dbReference type="ARBA" id="ARBA00022777"/>
    </source>
</evidence>
<dbReference type="FunFam" id="1.10.287.130:FF:000001">
    <property type="entry name" value="Two-component sensor histidine kinase"/>
    <property type="match status" value="1"/>
</dbReference>
<keyword evidence="14" id="KW-0472">Membrane</keyword>
<evidence type="ECO:0000256" key="7">
    <source>
        <dbReference type="ARBA" id="ARBA00022679"/>
    </source>
</evidence>
<dbReference type="RefSeq" id="WP_096463063.1">
    <property type="nucleotide sequence ID" value="NZ_QJSZ01000033.1"/>
</dbReference>
<dbReference type="Gene3D" id="1.10.287.130">
    <property type="match status" value="1"/>
</dbReference>
<comment type="subcellular location">
    <subcellularLocation>
        <location evidence="2">Cell membrane</location>
        <topology evidence="2">Multi-pass membrane protein</topology>
    </subcellularLocation>
</comment>
<dbReference type="SUPFAM" id="SSF55874">
    <property type="entry name" value="ATPase domain of HSP90 chaperone/DNA topoisomerase II/histidine kinase"/>
    <property type="match status" value="1"/>
</dbReference>
<keyword evidence="8" id="KW-0812">Transmembrane</keyword>
<evidence type="ECO:0000256" key="8">
    <source>
        <dbReference type="ARBA" id="ARBA00022692"/>
    </source>
</evidence>
<reference evidence="15 16" key="1">
    <citation type="submission" date="2015-12" db="EMBL/GenBank/DDBJ databases">
        <title>Genome sequence of Aneurinibacillus soli.</title>
        <authorList>
            <person name="Lee J.S."/>
            <person name="Lee K.C."/>
            <person name="Kim K.K."/>
            <person name="Lee B.W."/>
        </authorList>
    </citation>
    <scope>NUCLEOTIDE SEQUENCE [LARGE SCALE GENOMIC DNA]</scope>
    <source>
        <strain evidence="15 16">CB4</strain>
    </source>
</reference>
<dbReference type="Proteomes" id="UP000217696">
    <property type="component" value="Chromosome"/>
</dbReference>
<keyword evidence="7 15" id="KW-0808">Transferase</keyword>
<dbReference type="PANTHER" id="PTHR45528:SF12">
    <property type="entry name" value="SENSOR HISTIDINE KINASE ARSS"/>
    <property type="match status" value="1"/>
</dbReference>
<dbReference type="Pfam" id="PF18719">
    <property type="entry name" value="ArlS_N"/>
    <property type="match status" value="1"/>
</dbReference>
<dbReference type="GO" id="GO:0005524">
    <property type="term" value="F:ATP binding"/>
    <property type="evidence" value="ECO:0007669"/>
    <property type="project" value="UniProtKB-KW"/>
</dbReference>
<dbReference type="OrthoDB" id="9786919at2"/>
<dbReference type="InterPro" id="IPR036890">
    <property type="entry name" value="HATPase_C_sf"/>
</dbReference>
<comment type="catalytic activity">
    <reaction evidence="1">
        <text>ATP + protein L-histidine = ADP + protein N-phospho-L-histidine.</text>
        <dbReference type="EC" id="2.7.13.3"/>
    </reaction>
</comment>
<evidence type="ECO:0000256" key="3">
    <source>
        <dbReference type="ARBA" id="ARBA00012438"/>
    </source>
</evidence>
<dbReference type="Gene3D" id="3.30.565.10">
    <property type="entry name" value="Histidine kinase-like ATPase, C-terminal domain"/>
    <property type="match status" value="1"/>
</dbReference>
<dbReference type="SUPFAM" id="SSF158472">
    <property type="entry name" value="HAMP domain-like"/>
    <property type="match status" value="1"/>
</dbReference>
<dbReference type="GO" id="GO:0005886">
    <property type="term" value="C:plasma membrane"/>
    <property type="evidence" value="ECO:0007669"/>
    <property type="project" value="UniProtKB-SubCell"/>
</dbReference>
<dbReference type="InterPro" id="IPR036097">
    <property type="entry name" value="HisK_dim/P_sf"/>
</dbReference>
<dbReference type="SUPFAM" id="SSF47384">
    <property type="entry name" value="Homodimeric domain of signal transducing histidine kinase"/>
    <property type="match status" value="1"/>
</dbReference>
<evidence type="ECO:0000313" key="15">
    <source>
        <dbReference type="EMBL" id="BAU25972.1"/>
    </source>
</evidence>